<dbReference type="PROSITE" id="PS00107">
    <property type="entry name" value="PROTEIN_KINASE_ATP"/>
    <property type="match status" value="1"/>
</dbReference>
<dbReference type="SUPFAM" id="SSF82199">
    <property type="entry name" value="SET domain"/>
    <property type="match status" value="1"/>
</dbReference>
<dbReference type="InterPro" id="IPR013780">
    <property type="entry name" value="Glyco_hydro_b"/>
</dbReference>
<dbReference type="GO" id="GO:0005524">
    <property type="term" value="F:ATP binding"/>
    <property type="evidence" value="ECO:0007669"/>
    <property type="project" value="UniProtKB-UniRule"/>
</dbReference>
<evidence type="ECO:0000256" key="10">
    <source>
        <dbReference type="RuleBase" id="RU361168"/>
    </source>
</evidence>
<feature type="transmembrane region" description="Helical" evidence="12">
    <location>
        <begin position="1020"/>
        <end position="1038"/>
    </location>
</feature>
<dbReference type="CDD" id="cd20071">
    <property type="entry name" value="SET_SMYD"/>
    <property type="match status" value="1"/>
</dbReference>
<dbReference type="SMART" id="SM00949">
    <property type="entry name" value="PAZ"/>
    <property type="match status" value="1"/>
</dbReference>
<keyword evidence="4 13" id="KW-0732">Signal</keyword>
<comment type="catalytic activity">
    <reaction evidence="1 10">
        <text>Hydrolysis of terminal, non-reducing alpha-D-galactose residues in alpha-D-galactosides, including galactose oligosaccharides, galactomannans and galactolipids.</text>
        <dbReference type="EC" id="3.2.1.22"/>
    </reaction>
</comment>
<dbReference type="PANTHER" id="PTHR11452">
    <property type="entry name" value="ALPHA-GALACTOSIDASE/ALPHA-N-ACETYLGALACTOSAMINIDASE"/>
    <property type="match status" value="1"/>
</dbReference>
<evidence type="ECO:0000256" key="9">
    <source>
        <dbReference type="PROSITE-ProRule" id="PRU10141"/>
    </source>
</evidence>
<dbReference type="Gene3D" id="2.170.260.10">
    <property type="entry name" value="paz domain"/>
    <property type="match status" value="1"/>
</dbReference>
<dbReference type="Pfam" id="PF02170">
    <property type="entry name" value="PAZ"/>
    <property type="match status" value="1"/>
</dbReference>
<dbReference type="InterPro" id="IPR003100">
    <property type="entry name" value="PAZ_dom"/>
</dbReference>
<dbReference type="Gene3D" id="3.20.20.70">
    <property type="entry name" value="Aldolase class I"/>
    <property type="match status" value="1"/>
</dbReference>
<evidence type="ECO:0000256" key="11">
    <source>
        <dbReference type="SAM" id="MobiDB-lite"/>
    </source>
</evidence>
<dbReference type="PANTHER" id="PTHR11452:SF75">
    <property type="entry name" value="ALPHA-GALACTOSIDASE MEL1"/>
    <property type="match status" value="1"/>
</dbReference>
<dbReference type="OrthoDB" id="439516at2759"/>
<dbReference type="PROSITE" id="PS50011">
    <property type="entry name" value="PROTEIN_KINASE_DOM"/>
    <property type="match status" value="1"/>
</dbReference>
<feature type="domain" description="Protein kinase" evidence="14">
    <location>
        <begin position="2173"/>
        <end position="2433"/>
    </location>
</feature>
<proteinExistence type="inferred from homology"/>
<feature type="transmembrane region" description="Helical" evidence="12">
    <location>
        <begin position="872"/>
        <end position="896"/>
    </location>
</feature>
<evidence type="ECO:0000256" key="3">
    <source>
        <dbReference type="ARBA" id="ARBA00012755"/>
    </source>
</evidence>
<dbReference type="EC" id="3.2.1.22" evidence="3 10"/>
<accession>A0A1Q9DKQ9</accession>
<evidence type="ECO:0000256" key="6">
    <source>
        <dbReference type="ARBA" id="ARBA00022801"/>
    </source>
</evidence>
<dbReference type="InterPro" id="IPR041233">
    <property type="entry name" value="Melibiase_C"/>
</dbReference>
<dbReference type="EMBL" id="LSRX01000493">
    <property type="protein sequence ID" value="OLP95730.1"/>
    <property type="molecule type" value="Genomic_DNA"/>
</dbReference>
<keyword evidence="10" id="KW-1015">Disulfide bond</keyword>
<dbReference type="InterPro" id="IPR012337">
    <property type="entry name" value="RNaseH-like_sf"/>
</dbReference>
<dbReference type="SUPFAM" id="SSF56112">
    <property type="entry name" value="Protein kinase-like (PK-like)"/>
    <property type="match status" value="1"/>
</dbReference>
<dbReference type="Gene3D" id="3.40.50.2300">
    <property type="match status" value="1"/>
</dbReference>
<dbReference type="Pfam" id="PF17801">
    <property type="entry name" value="Melibiase_C"/>
    <property type="match status" value="1"/>
</dbReference>
<dbReference type="Pfam" id="PF16499">
    <property type="entry name" value="Melibiase_2"/>
    <property type="match status" value="1"/>
</dbReference>
<keyword evidence="19" id="KW-1185">Reference proteome</keyword>
<evidence type="ECO:0000313" key="18">
    <source>
        <dbReference type="EMBL" id="OLP95730.1"/>
    </source>
</evidence>
<dbReference type="Gene3D" id="2.170.270.10">
    <property type="entry name" value="SET domain"/>
    <property type="match status" value="1"/>
</dbReference>
<dbReference type="SMART" id="SM00220">
    <property type="entry name" value="S_TKc"/>
    <property type="match status" value="1"/>
</dbReference>
<dbReference type="SUPFAM" id="SSF51445">
    <property type="entry name" value="(Trans)glycosidases"/>
    <property type="match status" value="1"/>
</dbReference>
<sequence>MRFQQRLGALFVAWCCISAHALENGLARTPQMGYNSWYDLECSDSMNETTLRQIADALVSTGLRDLGYQYLNLDDCWAKGRLPDGSVYADPAKFPSGTLKPLADYVHSKGLLFGTYTDRGSATCAGRPGAANHEDIDAKTYAEWGVDYLKEDSCNAPSDHETAFAEYGRMRDALNATGRPVLFSLCGWSSWYAPMGKLLGNSWRIGPDDTNWPGVLKNIDAMNGLDKFAGPGGWNDPCLLLSRQWTGASRVSEVQSRAQFSMWAVLAAPLLISGSILNMSAETLATYSNKEVIAVSQDQLGQPGRRLYGSSLADGRSTGNIWGRRLSEGAALVFLNVGHQQQNLTCDQTCFASLGFAATDRLSVHDLWSKRQLPDITASLTASLQADGGHLMVSVKKVRLDDAQLVVCRGLVAARQFNCGEVVWKEKGLRARTPERLAKAVIDCREMVAKIAHLYTGPLCHLQGWDGALPDGVTDQEWADVYSKVRFNCFESEGSCLLPVMALFNHSCAPNAAITRLGMVEACNFAMVAVSETPILPGTEIVYSYNSDYLFVPFQERRQLLMSNWSFVCRCARCIEEEHLDEQREAEAEEPLDRLLQQVEEGEGCRRLFRARQAVLHRPGLSLAQRKQLFGAQLAAARTLLPCLHPSLVGIFEELRDLCEPSEHKSHCEKVCIFYGKLRSKETAIWPLDSVNDGGHEPKLAKQKAQSHWAQGLAMPVHCFEYGVNADFAKGANSQDRYKVQRQGQRRLLQREGGESGARSSTVNLRRGVDDLAEAVAERQKGKEKEGLPQRIREMRRHVCLQTGMDSKCTEATELQEVTGRDQGRPSPQMGNETSFWLRRASLTTVVFQNTALALCMRYSRLPKPQGEARELYLVTTAVFAGEALKLLVSIVLASWHYSVREILLIACGKDCWFQSHAIRNMTLAPKPHASKRTCASAGKLKSYVGPGWYVSTQFSHARPDKPDVVPCFTDSIEGAVSEVAGEMTDTSATNATYFFSLAFQQDAMEEAFLEARREGMLKAMIRSSLVLAILLLVQSAYLTQSFLAGDLAIPGLREVLIHRVTCSGVLLLALVVVATLGLVQCLSASARSLERCIAFMVPVIIFAVPHIDHHYVSRMYRLDEEFFMSPDNPDCYNYSSDSRLMLSWISLLTAAHFFLNVRWFMLIPTQLAGVLTYVVCAVLGSPEGKASQDVEFCPAKAANFMCCSSRVAQCCGSQPYHVASQQISESLRGCRVAMYQDKWFPIQQDGITAAREMPKDANGRNPEKTFPVRVNLFRMSWTNSIHQYEYDLPDPQTSAADERKLLERGWADMKKHLVHFVIWLPGRIFSPTKVEKFPLKVCDVNGKLVQLDVCHVAEISAQKIQEGQMGPASVVGQYIADQLGGQRRIQRVGKRFYKNDCQQVKGHHRVISAFCVNLPRLGSAGPLLQLDVLHKPASAKNIVEVMKGAMEGTDIFQPFPEIRAEWLRFCVSSTVVTNYNFRVYRIKQVHFDMNPSSTFTYHLRGGSDGEKFVEITFAKYLETFYEKSVTFKGQPLLEAYPEKAKEQVFLLPEFCCPTGVTDEMRQEKSPLSEVLKQIKVSPQERHNVIVRHGTEMENELPEALKAWGCQLGPPTETLEVEAKQLETLQVGFNEKKIYAIEEGSFARSLRNGVQCPVTIDHWLLFYPQTDEPVLEIWLRSLRDVARVAFGCKLEEPTRVCCSDQHGELQSKIIDNITPSTQLMMLLIPNKDVRKVYHSFKYLACEQYPCISQVVRSDTIRKRQSIGSILHKVVQQINAKFCGPLWQIIPKDSEDPAFVDFKKRPFMIFGIDVYLTFEGVRWLGISATLDKVFSQYYSMAAELEKGSVQRWRTSLSVELQRIFRDALNAFTDCNDGILPETIVVYRASVNQEEWPLVDAIEMQALLQVVTAAAKLQKGYSPKVVVIGIARKTDMRIFKGDKENIRNPEPGTVVDDPVVCPGPTPEFFLLSQAIAKGSAVPTHYTVLINQAELSLQLIENLTNRLCLMYYNVPNAVRVPAPVLYATKIAAFCGNVIKKPPRSMSGAKLPRSLSSHLSCIFNVPMNLTLFGGVTALASLAKRQLENHERQQRLQLISERVARFESDFKLEQAQSSLSSGRSSPNRRAADLQSMVTDTTGQTGFTQFVFDMKTDCREQLEHMVALGYQEHWLIEARQLSFNPKNLIGRGNYGVILAGDLLGMPVAVKLPLANASLSLPDLANELRFLRRVRHPHIVAFQGACILPHAEVLFLVEELVNGTSLQSLLPGSLELNPQEKHAVLLGILRALRYLHGLVPSVAHGDLKPSNVLVLERDRSPKLIDFGLSRIRHSHSRQLGGTPRYMAPEVLTKTIQMAKADKADMFSFGRVIFFVLAAANPLQGLSVQDVVSQAERNQVPDLQWPPTPVPYLEHAKRLIDSCLRPSPDERPNADSAELALRAWLDADSPDRHDGVHLREIISHDRTEVDPETRLVTSCAAAAKLYLAQKNQI</sequence>
<dbReference type="GO" id="GO:0004672">
    <property type="term" value="F:protein kinase activity"/>
    <property type="evidence" value="ECO:0007669"/>
    <property type="project" value="InterPro"/>
</dbReference>
<dbReference type="InterPro" id="IPR046341">
    <property type="entry name" value="SET_dom_sf"/>
</dbReference>
<evidence type="ECO:0000256" key="12">
    <source>
        <dbReference type="SAM" id="Phobius"/>
    </source>
</evidence>
<dbReference type="Pfam" id="PF00069">
    <property type="entry name" value="Pkinase"/>
    <property type="match status" value="1"/>
</dbReference>
<keyword evidence="5 9" id="KW-0547">Nucleotide-binding</keyword>
<feature type="domain" description="Piwi" evidence="17">
    <location>
        <begin position="1719"/>
        <end position="2032"/>
    </location>
</feature>
<keyword evidence="12" id="KW-0472">Membrane</keyword>
<organism evidence="18 19">
    <name type="scientific">Symbiodinium microadriaticum</name>
    <name type="common">Dinoflagellate</name>
    <name type="synonym">Zooxanthella microadriatica</name>
    <dbReference type="NCBI Taxonomy" id="2951"/>
    <lineage>
        <taxon>Eukaryota</taxon>
        <taxon>Sar</taxon>
        <taxon>Alveolata</taxon>
        <taxon>Dinophyceae</taxon>
        <taxon>Suessiales</taxon>
        <taxon>Symbiodiniaceae</taxon>
        <taxon>Symbiodinium</taxon>
    </lineage>
</organism>
<evidence type="ECO:0000259" key="15">
    <source>
        <dbReference type="PROSITE" id="PS50280"/>
    </source>
</evidence>
<dbReference type="Gene3D" id="3.30.420.10">
    <property type="entry name" value="Ribonuclease H-like superfamily/Ribonuclease H"/>
    <property type="match status" value="1"/>
</dbReference>
<keyword evidence="8 10" id="KW-0326">Glycosidase</keyword>
<evidence type="ECO:0000259" key="17">
    <source>
        <dbReference type="PROSITE" id="PS50822"/>
    </source>
</evidence>
<comment type="similarity">
    <text evidence="2 10">Belongs to the glycosyl hydrolase 27 family.</text>
</comment>
<dbReference type="InterPro" id="IPR008271">
    <property type="entry name" value="Ser/Thr_kinase_AS"/>
</dbReference>
<reference evidence="18 19" key="1">
    <citation type="submission" date="2016-02" db="EMBL/GenBank/DDBJ databases">
        <title>Genome analysis of coral dinoflagellate symbionts highlights evolutionary adaptations to a symbiotic lifestyle.</title>
        <authorList>
            <person name="Aranda M."/>
            <person name="Li Y."/>
            <person name="Liew Y.J."/>
            <person name="Baumgarten S."/>
            <person name="Simakov O."/>
            <person name="Wilson M."/>
            <person name="Piel J."/>
            <person name="Ashoor H."/>
            <person name="Bougouffa S."/>
            <person name="Bajic V.B."/>
            <person name="Ryu T."/>
            <person name="Ravasi T."/>
            <person name="Bayer T."/>
            <person name="Micklem G."/>
            <person name="Kim H."/>
            <person name="Bhak J."/>
            <person name="Lajeunesse T.C."/>
            <person name="Voolstra C.R."/>
        </authorList>
    </citation>
    <scope>NUCLEOTIDE SEQUENCE [LARGE SCALE GENOMIC DNA]</scope>
    <source>
        <strain evidence="18 19">CCMP2467</strain>
    </source>
</reference>
<dbReference type="InterPro" id="IPR036085">
    <property type="entry name" value="PAZ_dom_sf"/>
</dbReference>
<evidence type="ECO:0000256" key="2">
    <source>
        <dbReference type="ARBA" id="ARBA00009743"/>
    </source>
</evidence>
<dbReference type="PROSITE" id="PS50822">
    <property type="entry name" value="PIWI"/>
    <property type="match status" value="1"/>
</dbReference>
<feature type="domain" description="PAZ" evidence="16">
    <location>
        <begin position="1441"/>
        <end position="1556"/>
    </location>
</feature>
<dbReference type="SUPFAM" id="SSF101690">
    <property type="entry name" value="PAZ domain"/>
    <property type="match status" value="1"/>
</dbReference>
<evidence type="ECO:0000313" key="19">
    <source>
        <dbReference type="Proteomes" id="UP000186817"/>
    </source>
</evidence>
<dbReference type="InterPro" id="IPR017441">
    <property type="entry name" value="Protein_kinase_ATP_BS"/>
</dbReference>
<dbReference type="PROSITE" id="PS00108">
    <property type="entry name" value="PROTEIN_KINASE_ST"/>
    <property type="match status" value="1"/>
</dbReference>
<dbReference type="CDD" id="cd14014">
    <property type="entry name" value="STKc_PknB_like"/>
    <property type="match status" value="1"/>
</dbReference>
<feature type="transmembrane region" description="Helical" evidence="12">
    <location>
        <begin position="1139"/>
        <end position="1156"/>
    </location>
</feature>
<comment type="caution">
    <text evidence="18">The sequence shown here is derived from an EMBL/GenBank/DDBJ whole genome shotgun (WGS) entry which is preliminary data.</text>
</comment>
<evidence type="ECO:0000256" key="13">
    <source>
        <dbReference type="SAM" id="SignalP"/>
    </source>
</evidence>
<dbReference type="Proteomes" id="UP000186817">
    <property type="component" value="Unassembled WGS sequence"/>
</dbReference>
<protein>
    <recommendedName>
        <fullName evidence="3 10">Alpha-galactosidase</fullName>
        <ecNumber evidence="3 10">3.2.1.22</ecNumber>
    </recommendedName>
    <alternativeName>
        <fullName evidence="10">Melibiase</fullName>
    </alternativeName>
</protein>
<dbReference type="InterPro" id="IPR017853">
    <property type="entry name" value="GH"/>
</dbReference>
<feature type="chain" id="PRO_5010185119" description="Alpha-galactosidase" evidence="13">
    <location>
        <begin position="22"/>
        <end position="2481"/>
    </location>
</feature>
<feature type="binding site" evidence="9">
    <location>
        <position position="2200"/>
    </location>
    <ligand>
        <name>ATP</name>
        <dbReference type="ChEBI" id="CHEBI:30616"/>
    </ligand>
</feature>
<evidence type="ECO:0000256" key="8">
    <source>
        <dbReference type="ARBA" id="ARBA00023295"/>
    </source>
</evidence>
<dbReference type="Pfam" id="PF02171">
    <property type="entry name" value="Piwi"/>
    <property type="match status" value="1"/>
</dbReference>
<dbReference type="SUPFAM" id="SSF53098">
    <property type="entry name" value="Ribonuclease H-like"/>
    <property type="match status" value="1"/>
</dbReference>
<keyword evidence="12" id="KW-1133">Transmembrane helix</keyword>
<dbReference type="InterPro" id="IPR013785">
    <property type="entry name" value="Aldolase_TIM"/>
</dbReference>
<dbReference type="InterPro" id="IPR002241">
    <property type="entry name" value="Glyco_hydro_27"/>
</dbReference>
<dbReference type="InterPro" id="IPR001214">
    <property type="entry name" value="SET_dom"/>
</dbReference>
<evidence type="ECO:0000256" key="4">
    <source>
        <dbReference type="ARBA" id="ARBA00022729"/>
    </source>
</evidence>
<dbReference type="SMART" id="SM00950">
    <property type="entry name" value="Piwi"/>
    <property type="match status" value="1"/>
</dbReference>
<feature type="domain" description="SET" evidence="15">
    <location>
        <begin position="396"/>
        <end position="546"/>
    </location>
</feature>
<evidence type="ECO:0000256" key="5">
    <source>
        <dbReference type="ARBA" id="ARBA00022741"/>
    </source>
</evidence>
<feature type="transmembrane region" description="Helical" evidence="12">
    <location>
        <begin position="1058"/>
        <end position="1080"/>
    </location>
</feature>
<evidence type="ECO:0000259" key="14">
    <source>
        <dbReference type="PROSITE" id="PS50011"/>
    </source>
</evidence>
<dbReference type="Gene3D" id="1.10.510.10">
    <property type="entry name" value="Transferase(Phosphotransferase) domain 1"/>
    <property type="match status" value="1"/>
</dbReference>
<dbReference type="PROSITE" id="PS50280">
    <property type="entry name" value="SET"/>
    <property type="match status" value="1"/>
</dbReference>
<dbReference type="InterPro" id="IPR000719">
    <property type="entry name" value="Prot_kinase_dom"/>
</dbReference>
<dbReference type="Pfam" id="PF00856">
    <property type="entry name" value="SET"/>
    <property type="match status" value="1"/>
</dbReference>
<dbReference type="InterPro" id="IPR003165">
    <property type="entry name" value="Piwi"/>
</dbReference>
<evidence type="ECO:0000256" key="1">
    <source>
        <dbReference type="ARBA" id="ARBA00001255"/>
    </source>
</evidence>
<keyword evidence="12" id="KW-0812">Transmembrane</keyword>
<dbReference type="InterPro" id="IPR036397">
    <property type="entry name" value="RNaseH_sf"/>
</dbReference>
<feature type="signal peptide" evidence="13">
    <location>
        <begin position="1"/>
        <end position="21"/>
    </location>
</feature>
<feature type="region of interest" description="Disordered" evidence="11">
    <location>
        <begin position="742"/>
        <end position="765"/>
    </location>
</feature>
<evidence type="ECO:0000259" key="16">
    <source>
        <dbReference type="PROSITE" id="PS50821"/>
    </source>
</evidence>
<dbReference type="GO" id="GO:0003723">
    <property type="term" value="F:RNA binding"/>
    <property type="evidence" value="ECO:0007669"/>
    <property type="project" value="InterPro"/>
</dbReference>
<dbReference type="Gene3D" id="2.60.40.1180">
    <property type="entry name" value="Golgi alpha-mannosidase II"/>
    <property type="match status" value="1"/>
</dbReference>
<gene>
    <name evidence="18" type="primary">melA</name>
    <name evidence="18" type="ORF">AK812_SmicGene22120</name>
</gene>
<dbReference type="PROSITE" id="PS50821">
    <property type="entry name" value="PAZ"/>
    <property type="match status" value="1"/>
</dbReference>
<name>A0A1Q9DKQ9_SYMMI</name>
<dbReference type="PRINTS" id="PR00740">
    <property type="entry name" value="GLHYDRLASE27"/>
</dbReference>
<evidence type="ECO:0000256" key="7">
    <source>
        <dbReference type="ARBA" id="ARBA00022840"/>
    </source>
</evidence>
<dbReference type="InterPro" id="IPR011009">
    <property type="entry name" value="Kinase-like_dom_sf"/>
</dbReference>
<keyword evidence="7 9" id="KW-0067">ATP-binding</keyword>
<dbReference type="GO" id="GO:0005975">
    <property type="term" value="P:carbohydrate metabolic process"/>
    <property type="evidence" value="ECO:0007669"/>
    <property type="project" value="InterPro"/>
</dbReference>
<dbReference type="GO" id="GO:0004557">
    <property type="term" value="F:alpha-galactosidase activity"/>
    <property type="evidence" value="ECO:0007669"/>
    <property type="project" value="UniProtKB-EC"/>
</dbReference>
<dbReference type="CDD" id="cd14792">
    <property type="entry name" value="GH27"/>
    <property type="match status" value="1"/>
</dbReference>
<keyword evidence="6 10" id="KW-0378">Hydrolase</keyword>